<dbReference type="GeneID" id="63183404"/>
<reference evidence="1 2" key="1">
    <citation type="journal article" date="2006" name="Int. J. Syst. Evol. Microbiol.">
        <title>Haloterrigena longa sp. nov. and Haloterrigena limicola sp. nov., extremely halophilic archaea isolated from a salt lake.</title>
        <authorList>
            <person name="Cui H.L."/>
            <person name="Tohty D."/>
            <person name="Zhou P.J."/>
            <person name="Liu S.J."/>
        </authorList>
    </citation>
    <scope>NUCLEOTIDE SEQUENCE [LARGE SCALE GENOMIC DNA]</scope>
    <source>
        <strain evidence="1 2">ABH32</strain>
    </source>
</reference>
<dbReference type="KEGG" id="hlo:J0X27_06630"/>
<evidence type="ECO:0000313" key="1">
    <source>
        <dbReference type="EMBL" id="QSW86488.1"/>
    </source>
</evidence>
<organism evidence="1 2">
    <name type="scientific">Natrinema longum</name>
    <dbReference type="NCBI Taxonomy" id="370324"/>
    <lineage>
        <taxon>Archaea</taxon>
        <taxon>Methanobacteriati</taxon>
        <taxon>Methanobacteriota</taxon>
        <taxon>Stenosarchaea group</taxon>
        <taxon>Halobacteria</taxon>
        <taxon>Halobacteriales</taxon>
        <taxon>Natrialbaceae</taxon>
        <taxon>Natrinema</taxon>
    </lineage>
</organism>
<sequence length="154" mass="17061">MSQFARRKVLQVCGVALGVVGAGCSTFQTNTTETRIGEITVINQVAQSDTVHLLLIEDSNPIYWDSIEVEPNSGREGVVESKSVQNYPTEPGKYALYAWLDDQSRSEWEQVDLTESDSSCLDITIMVDSAENERDGLIRILTFSECADDGTENF</sequence>
<dbReference type="PROSITE" id="PS51257">
    <property type="entry name" value="PROKAR_LIPOPROTEIN"/>
    <property type="match status" value="1"/>
</dbReference>
<accession>A0A8A2UG48</accession>
<dbReference type="AlphaFoldDB" id="A0A8A2UG48"/>
<keyword evidence="2" id="KW-1185">Reference proteome</keyword>
<dbReference type="RefSeq" id="WP_207271601.1">
    <property type="nucleotide sequence ID" value="NZ_CP071463.1"/>
</dbReference>
<proteinExistence type="predicted"/>
<dbReference type="OrthoDB" id="167850at2157"/>
<gene>
    <name evidence="1" type="ORF">J0X27_06630</name>
</gene>
<protein>
    <submittedName>
        <fullName evidence="1">Uncharacterized protein</fullName>
    </submittedName>
</protein>
<dbReference type="Proteomes" id="UP000663191">
    <property type="component" value="Chromosome"/>
</dbReference>
<name>A0A8A2UG48_9EURY</name>
<dbReference type="EMBL" id="CP071463">
    <property type="protein sequence ID" value="QSW86488.1"/>
    <property type="molecule type" value="Genomic_DNA"/>
</dbReference>
<evidence type="ECO:0000313" key="2">
    <source>
        <dbReference type="Proteomes" id="UP000663191"/>
    </source>
</evidence>